<reference evidence="1 2" key="1">
    <citation type="submission" date="2020-09" db="EMBL/GenBank/DDBJ databases">
        <title>De no assembly of potato wild relative species, Solanum commersonii.</title>
        <authorList>
            <person name="Cho K."/>
        </authorList>
    </citation>
    <scope>NUCLEOTIDE SEQUENCE [LARGE SCALE GENOMIC DNA]</scope>
    <source>
        <strain evidence="1">LZ3.2</strain>
        <tissue evidence="1">Leaf</tissue>
    </source>
</reference>
<protein>
    <submittedName>
        <fullName evidence="1">Uncharacterized protein</fullName>
    </submittedName>
</protein>
<gene>
    <name evidence="1" type="ORF">H5410_019944</name>
</gene>
<dbReference type="EMBL" id="JACXVP010000004">
    <property type="protein sequence ID" value="KAG5608663.1"/>
    <property type="molecule type" value="Genomic_DNA"/>
</dbReference>
<proteinExistence type="predicted"/>
<accession>A0A9J5Z9S8</accession>
<dbReference type="PANTHER" id="PTHR31170">
    <property type="entry name" value="BNAC04G53230D PROTEIN"/>
    <property type="match status" value="1"/>
</dbReference>
<dbReference type="OrthoDB" id="591587at2759"/>
<dbReference type="Pfam" id="PF03140">
    <property type="entry name" value="DUF247"/>
    <property type="match status" value="1"/>
</dbReference>
<dbReference type="AlphaFoldDB" id="A0A9J5Z9S8"/>
<comment type="caution">
    <text evidence="1">The sequence shown here is derived from an EMBL/GenBank/DDBJ whole genome shotgun (WGS) entry which is preliminary data.</text>
</comment>
<organism evidence="1 2">
    <name type="scientific">Solanum commersonii</name>
    <name type="common">Commerson's wild potato</name>
    <name type="synonym">Commerson's nightshade</name>
    <dbReference type="NCBI Taxonomy" id="4109"/>
    <lineage>
        <taxon>Eukaryota</taxon>
        <taxon>Viridiplantae</taxon>
        <taxon>Streptophyta</taxon>
        <taxon>Embryophyta</taxon>
        <taxon>Tracheophyta</taxon>
        <taxon>Spermatophyta</taxon>
        <taxon>Magnoliopsida</taxon>
        <taxon>eudicotyledons</taxon>
        <taxon>Gunneridae</taxon>
        <taxon>Pentapetalae</taxon>
        <taxon>asterids</taxon>
        <taxon>lamiids</taxon>
        <taxon>Solanales</taxon>
        <taxon>Solanaceae</taxon>
        <taxon>Solanoideae</taxon>
        <taxon>Solaneae</taxon>
        <taxon>Solanum</taxon>
    </lineage>
</organism>
<keyword evidence="2" id="KW-1185">Reference proteome</keyword>
<dbReference type="Proteomes" id="UP000824120">
    <property type="component" value="Chromosome 4"/>
</dbReference>
<dbReference type="InterPro" id="IPR004158">
    <property type="entry name" value="DUF247_pln"/>
</dbReference>
<evidence type="ECO:0000313" key="1">
    <source>
        <dbReference type="EMBL" id="KAG5608663.1"/>
    </source>
</evidence>
<sequence length="207" mass="23905">MNLPLERLAITLFSNVINLGYIYDYLMNSIRFDNERRDMKHLLEVVHIASCPMNSEKLSNKNDTKWNKFENRLMEIPSIDVVDSTETLLRNLSDYATFMDHLIDSNKDVGMLRRKKIIANWIGEDKKVASLFNKIENGVTVYSNFYFKEVFTKAVKHCDEKPRNRMKASLKHNYFSSPWVGASTITSVTLLILTDIQTILAITSASK</sequence>
<name>A0A9J5Z9S8_SOLCO</name>
<evidence type="ECO:0000313" key="2">
    <source>
        <dbReference type="Proteomes" id="UP000824120"/>
    </source>
</evidence>
<dbReference type="PANTHER" id="PTHR31170:SF25">
    <property type="entry name" value="BNAA09G04570D PROTEIN"/>
    <property type="match status" value="1"/>
</dbReference>